<dbReference type="AlphaFoldDB" id="A0A8X6IU42"/>
<name>A0A8X6IU42_TRICU</name>
<comment type="caution">
    <text evidence="2">The sequence shown here is derived from an EMBL/GenBank/DDBJ whole genome shotgun (WGS) entry which is preliminary data.</text>
</comment>
<reference evidence="2" key="1">
    <citation type="submission" date="2020-07" db="EMBL/GenBank/DDBJ databases">
        <title>Multicomponent nature underlies the extraordinary mechanical properties of spider dragline silk.</title>
        <authorList>
            <person name="Kono N."/>
            <person name="Nakamura H."/>
            <person name="Mori M."/>
            <person name="Yoshida Y."/>
            <person name="Ohtoshi R."/>
            <person name="Malay A.D."/>
            <person name="Moran D.A.P."/>
            <person name="Tomita M."/>
            <person name="Numata K."/>
            <person name="Arakawa K."/>
        </authorList>
    </citation>
    <scope>NUCLEOTIDE SEQUENCE</scope>
</reference>
<feature type="domain" description="Vitellinogen open beta-sheet" evidence="1">
    <location>
        <begin position="2"/>
        <end position="100"/>
    </location>
</feature>
<organism evidence="2 3">
    <name type="scientific">Trichonephila clavata</name>
    <name type="common">Joro spider</name>
    <name type="synonym">Nephila clavata</name>
    <dbReference type="NCBI Taxonomy" id="2740835"/>
    <lineage>
        <taxon>Eukaryota</taxon>
        <taxon>Metazoa</taxon>
        <taxon>Ecdysozoa</taxon>
        <taxon>Arthropoda</taxon>
        <taxon>Chelicerata</taxon>
        <taxon>Arachnida</taxon>
        <taxon>Araneae</taxon>
        <taxon>Araneomorphae</taxon>
        <taxon>Entelegynae</taxon>
        <taxon>Araneoidea</taxon>
        <taxon>Nephilidae</taxon>
        <taxon>Trichonephila</taxon>
    </lineage>
</organism>
<protein>
    <submittedName>
        <fullName evidence="2">Apolipoprotein B-100</fullName>
    </submittedName>
</protein>
<dbReference type="Pfam" id="PF09172">
    <property type="entry name" value="Vit_open_b-sht"/>
    <property type="match status" value="1"/>
</dbReference>
<evidence type="ECO:0000313" key="2">
    <source>
        <dbReference type="EMBL" id="GFR01058.1"/>
    </source>
</evidence>
<proteinExistence type="predicted"/>
<dbReference type="GO" id="GO:0005319">
    <property type="term" value="F:lipid transporter activity"/>
    <property type="evidence" value="ECO:0007669"/>
    <property type="project" value="InterPro"/>
</dbReference>
<dbReference type="InterPro" id="IPR015255">
    <property type="entry name" value="Vitellinogen_open_b-sht"/>
</dbReference>
<sequence length="210" mass="24083">MIGLPLKWSTEATVAFSLRSRLEVDFNSDKFEFHAEAICRPSATVTVLSQKVMYFESVTQIGILSNFSGHSSVPVKAKLNYTEKRKVFSFEKPSKTQKILEFFHTNQFLKSYTPQDADDWDTGVSSSLSFSFVSRNHMRSIPNQSRRLQVFPILSTSNAFASFYYDLRNEQIKELSEKEIKDFNLTISRNSWAVEVQKEKTGGTRFCGKL</sequence>
<dbReference type="EMBL" id="BMAO01035079">
    <property type="protein sequence ID" value="GFR01058.1"/>
    <property type="molecule type" value="Genomic_DNA"/>
</dbReference>
<evidence type="ECO:0000259" key="1">
    <source>
        <dbReference type="Pfam" id="PF09172"/>
    </source>
</evidence>
<keyword evidence="3" id="KW-1185">Reference proteome</keyword>
<gene>
    <name evidence="2" type="primary">APOB</name>
    <name evidence="2" type="ORF">TNCT_75901</name>
</gene>
<accession>A0A8X6IU42</accession>
<dbReference type="Proteomes" id="UP000887116">
    <property type="component" value="Unassembled WGS sequence"/>
</dbReference>
<evidence type="ECO:0000313" key="3">
    <source>
        <dbReference type="Proteomes" id="UP000887116"/>
    </source>
</evidence>